<dbReference type="InterPro" id="IPR023750">
    <property type="entry name" value="RbsD-like_sf"/>
</dbReference>
<reference evidence="4" key="1">
    <citation type="submission" date="2018-05" db="EMBL/GenBank/DDBJ databases">
        <authorList>
            <person name="Lanie J.A."/>
            <person name="Ng W.-L."/>
            <person name="Kazmierczak K.M."/>
            <person name="Andrzejewski T.M."/>
            <person name="Davidsen T.M."/>
            <person name="Wayne K.J."/>
            <person name="Tettelin H."/>
            <person name="Glass J.I."/>
            <person name="Rusch D."/>
            <person name="Podicherti R."/>
            <person name="Tsui H.-C.T."/>
            <person name="Winkler M.E."/>
        </authorList>
    </citation>
    <scope>NUCLEOTIDE SEQUENCE</scope>
</reference>
<gene>
    <name evidence="4" type="ORF">METZ01_LOCUS151866</name>
</gene>
<dbReference type="Pfam" id="PF05025">
    <property type="entry name" value="RbsD_FucU"/>
    <property type="match status" value="1"/>
</dbReference>
<dbReference type="PANTHER" id="PTHR31690">
    <property type="entry name" value="FUCOSE MUTAROTASE"/>
    <property type="match status" value="1"/>
</dbReference>
<proteinExistence type="predicted"/>
<dbReference type="PANTHER" id="PTHR31690:SF4">
    <property type="entry name" value="FUCOSE MUTAROTASE"/>
    <property type="match status" value="1"/>
</dbReference>
<keyword evidence="1" id="KW-0413">Isomerase</keyword>
<feature type="non-terminal residue" evidence="4">
    <location>
        <position position="115"/>
    </location>
</feature>
<evidence type="ECO:0000256" key="3">
    <source>
        <dbReference type="ARBA" id="ARBA00038859"/>
    </source>
</evidence>
<comment type="catalytic activity">
    <reaction evidence="2">
        <text>alpha-L-fucose = beta-L-fucose</text>
        <dbReference type="Rhea" id="RHEA:25580"/>
        <dbReference type="ChEBI" id="CHEBI:42548"/>
        <dbReference type="ChEBI" id="CHEBI:42589"/>
        <dbReference type="EC" id="5.1.3.29"/>
    </reaction>
</comment>
<evidence type="ECO:0000256" key="2">
    <source>
        <dbReference type="ARBA" id="ARBA00036324"/>
    </source>
</evidence>
<sequence length="115" mass="12685">MGHGDEIILADVHFPSDSLNDTVIRADGITIQDLLMGILPLFEIDNYVDDSIVMMDAVSGDTLDPAIEEAFLIPIKKYAPKAPPIVRVERFAFYKRAKNAFAIVSTGELAKYSNI</sequence>
<evidence type="ECO:0000313" key="4">
    <source>
        <dbReference type="EMBL" id="SVA99012.1"/>
    </source>
</evidence>
<evidence type="ECO:0000256" key="1">
    <source>
        <dbReference type="ARBA" id="ARBA00023235"/>
    </source>
</evidence>
<dbReference type="GO" id="GO:0042806">
    <property type="term" value="F:fucose binding"/>
    <property type="evidence" value="ECO:0007669"/>
    <property type="project" value="TreeGrafter"/>
</dbReference>
<dbReference type="NCBIfam" id="NF011949">
    <property type="entry name" value="PRK15420.1"/>
    <property type="match status" value="1"/>
</dbReference>
<dbReference type="EC" id="5.1.3.29" evidence="3"/>
<name>A0A382AD41_9ZZZZ</name>
<dbReference type="GO" id="GO:0006004">
    <property type="term" value="P:fucose metabolic process"/>
    <property type="evidence" value="ECO:0007669"/>
    <property type="project" value="TreeGrafter"/>
</dbReference>
<dbReference type="Gene3D" id="3.40.1650.10">
    <property type="entry name" value="RbsD-like domain"/>
    <property type="match status" value="1"/>
</dbReference>
<organism evidence="4">
    <name type="scientific">marine metagenome</name>
    <dbReference type="NCBI Taxonomy" id="408172"/>
    <lineage>
        <taxon>unclassified sequences</taxon>
        <taxon>metagenomes</taxon>
        <taxon>ecological metagenomes</taxon>
    </lineage>
</organism>
<accession>A0A382AD41</accession>
<protein>
    <recommendedName>
        <fullName evidence="3">L-fucose mutarotase</fullName>
        <ecNumber evidence="3">5.1.3.29</ecNumber>
    </recommendedName>
</protein>
<dbReference type="AlphaFoldDB" id="A0A382AD41"/>
<dbReference type="GO" id="GO:0036373">
    <property type="term" value="F:L-fucose mutarotase activity"/>
    <property type="evidence" value="ECO:0007669"/>
    <property type="project" value="UniProtKB-EC"/>
</dbReference>
<dbReference type="EMBL" id="UINC01024748">
    <property type="protein sequence ID" value="SVA99012.1"/>
    <property type="molecule type" value="Genomic_DNA"/>
</dbReference>
<dbReference type="InterPro" id="IPR007721">
    <property type="entry name" value="RbsD_FucU"/>
</dbReference>
<dbReference type="SUPFAM" id="SSF102546">
    <property type="entry name" value="RbsD-like"/>
    <property type="match status" value="1"/>
</dbReference>
<dbReference type="InterPro" id="IPR050443">
    <property type="entry name" value="RbsD/FucU_mutarotase"/>
</dbReference>